<evidence type="ECO:0000313" key="8">
    <source>
        <dbReference type="EMBL" id="RDW90807.1"/>
    </source>
</evidence>
<feature type="transmembrane region" description="Helical" evidence="6">
    <location>
        <begin position="70"/>
        <end position="87"/>
    </location>
</feature>
<dbReference type="InterPro" id="IPR050524">
    <property type="entry name" value="APC_YAT"/>
</dbReference>
<feature type="transmembrane region" description="Helical" evidence="6">
    <location>
        <begin position="232"/>
        <end position="253"/>
    </location>
</feature>
<dbReference type="RefSeq" id="XP_026607761.1">
    <property type="nucleotide sequence ID" value="XM_026744598.1"/>
</dbReference>
<comment type="subcellular location">
    <subcellularLocation>
        <location evidence="1">Membrane</location>
        <topology evidence="1">Multi-pass membrane protein</topology>
    </subcellularLocation>
</comment>
<dbReference type="InterPro" id="IPR004841">
    <property type="entry name" value="AA-permease/SLC12A_dom"/>
</dbReference>
<dbReference type="STRING" id="1810919.A0A3D8SWV2"/>
<feature type="transmembrane region" description="Helical" evidence="6">
    <location>
        <begin position="189"/>
        <end position="211"/>
    </location>
</feature>
<protein>
    <submittedName>
        <fullName evidence="8">Putative Proline transporter</fullName>
    </submittedName>
</protein>
<dbReference type="GeneID" id="38112952"/>
<dbReference type="Proteomes" id="UP000256690">
    <property type="component" value="Unassembled WGS sequence"/>
</dbReference>
<dbReference type="GO" id="GO:0015171">
    <property type="term" value="F:amino acid transmembrane transporter activity"/>
    <property type="evidence" value="ECO:0007669"/>
    <property type="project" value="TreeGrafter"/>
</dbReference>
<feature type="domain" description="Amino acid permease/ SLC12A" evidence="7">
    <location>
        <begin position="2"/>
        <end position="460"/>
    </location>
</feature>
<sequence>MTVGPTLGTGLFVGSGQALAAGGPASLIFAYLFLSALVYCVTTAIAEVSTHSVTRNGAMFAHNYHYTSNHVGFAIAYLRWIGMSLLVPFEITAGMVHTGLWEPSASLALRMGAVMVVIFFFNMLPEKLFRRSQTVFTGIKFLATIGLIIISFYLAIRASQPRAIVGGFEYWITPGPFAEFLLLGDLGRFLGLLFCVLCSVVSFTFLPELTVQIAEDRDSEPGNSIFRYTRNSNVVTFILYILSTLALTVMAPFDDQRLTNQGRGAGLSPYMVGLIDSKIRLLPSLAGGLIFLSSVASGRTFLNLASRMLSSLAETGHAPAMFMIRNRWNVPYMSVAISAGFTWFCFLCMATTSSEVYNYLMFFITTIGCVSWLCSCLAYLQFRRVVRKSEIMPVHRSFVQPFGTYFAMGTCVLLIALNLAQVTVAPRHGLNPRNGIPAHVALNLFGLLYGGHRFIVAVRKKAAQLDSPVVEYRGDVDVDEDHPQEQVIEMEEVQAQRPEESSTTPTPNPVIS</sequence>
<dbReference type="PANTHER" id="PTHR43341:SF34">
    <property type="entry name" value="TRANSPORTER, PUTATIVE (EUROFUNG)-RELATED"/>
    <property type="match status" value="1"/>
</dbReference>
<dbReference type="OrthoDB" id="4448636at2759"/>
<reference evidence="8 9" key="1">
    <citation type="journal article" date="2018" name="IMA Fungus">
        <title>IMA Genome-F 9: Draft genome sequence of Annulohypoxylon stygium, Aspergillus mulundensis, Berkeleyomyces basicola (syn. Thielaviopsis basicola), Ceratocystis smalleyi, two Cercospora beticola strains, Coleophoma cylindrospora, Fusarium fracticaudum, Phialophora cf. hyalina, and Morchella septimelata.</title>
        <authorList>
            <person name="Wingfield B.D."/>
            <person name="Bills G.F."/>
            <person name="Dong Y."/>
            <person name="Huang W."/>
            <person name="Nel W.J."/>
            <person name="Swalarsk-Parry B.S."/>
            <person name="Vaghefi N."/>
            <person name="Wilken P.M."/>
            <person name="An Z."/>
            <person name="de Beer Z.W."/>
            <person name="De Vos L."/>
            <person name="Chen L."/>
            <person name="Duong T.A."/>
            <person name="Gao Y."/>
            <person name="Hammerbacher A."/>
            <person name="Kikkert J.R."/>
            <person name="Li Y."/>
            <person name="Li H."/>
            <person name="Li K."/>
            <person name="Li Q."/>
            <person name="Liu X."/>
            <person name="Ma X."/>
            <person name="Naidoo K."/>
            <person name="Pethybridge S.J."/>
            <person name="Sun J."/>
            <person name="Steenkamp E.T."/>
            <person name="van der Nest M.A."/>
            <person name="van Wyk S."/>
            <person name="Wingfield M.J."/>
            <person name="Xiong C."/>
            <person name="Yue Q."/>
            <person name="Zhang X."/>
        </authorList>
    </citation>
    <scope>NUCLEOTIDE SEQUENCE [LARGE SCALE GENOMIC DNA]</scope>
    <source>
        <strain evidence="8 9">DSM 5745</strain>
    </source>
</reference>
<name>A0A3D8SWV2_9EURO</name>
<dbReference type="Pfam" id="PF00324">
    <property type="entry name" value="AA_permease"/>
    <property type="match status" value="1"/>
</dbReference>
<dbReference type="PANTHER" id="PTHR43341">
    <property type="entry name" value="AMINO ACID PERMEASE"/>
    <property type="match status" value="1"/>
</dbReference>
<gene>
    <name evidence="8" type="ORF">DSM5745_02582</name>
</gene>
<feature type="transmembrane region" description="Helical" evidence="6">
    <location>
        <begin position="107"/>
        <end position="124"/>
    </location>
</feature>
<evidence type="ECO:0000256" key="6">
    <source>
        <dbReference type="SAM" id="Phobius"/>
    </source>
</evidence>
<evidence type="ECO:0000313" key="9">
    <source>
        <dbReference type="Proteomes" id="UP000256690"/>
    </source>
</evidence>
<feature type="transmembrane region" description="Helical" evidence="6">
    <location>
        <begin position="402"/>
        <end position="424"/>
    </location>
</feature>
<feature type="transmembrane region" description="Helical" evidence="6">
    <location>
        <begin position="436"/>
        <end position="456"/>
    </location>
</feature>
<accession>A0A3D8SWV2</accession>
<keyword evidence="4 6" id="KW-0472">Membrane</keyword>
<evidence type="ECO:0000256" key="3">
    <source>
        <dbReference type="ARBA" id="ARBA00022989"/>
    </source>
</evidence>
<keyword evidence="2 6" id="KW-0812">Transmembrane</keyword>
<keyword evidence="3 6" id="KW-1133">Transmembrane helix</keyword>
<evidence type="ECO:0000256" key="1">
    <source>
        <dbReference type="ARBA" id="ARBA00004141"/>
    </source>
</evidence>
<evidence type="ECO:0000259" key="7">
    <source>
        <dbReference type="Pfam" id="PF00324"/>
    </source>
</evidence>
<feature type="region of interest" description="Disordered" evidence="5">
    <location>
        <begin position="475"/>
        <end position="512"/>
    </location>
</feature>
<dbReference type="Gene3D" id="1.20.1740.10">
    <property type="entry name" value="Amino acid/polyamine transporter I"/>
    <property type="match status" value="1"/>
</dbReference>
<feature type="transmembrane region" description="Helical" evidence="6">
    <location>
        <begin position="330"/>
        <end position="353"/>
    </location>
</feature>
<comment type="caution">
    <text evidence="8">The sequence shown here is derived from an EMBL/GenBank/DDBJ whole genome shotgun (WGS) entry which is preliminary data.</text>
</comment>
<feature type="compositionally biased region" description="Basic and acidic residues" evidence="5">
    <location>
        <begin position="475"/>
        <end position="484"/>
    </location>
</feature>
<dbReference type="GO" id="GO:0016020">
    <property type="term" value="C:membrane"/>
    <property type="evidence" value="ECO:0007669"/>
    <property type="project" value="UniProtKB-SubCell"/>
</dbReference>
<dbReference type="EMBL" id="PVWQ01000002">
    <property type="protein sequence ID" value="RDW90807.1"/>
    <property type="molecule type" value="Genomic_DNA"/>
</dbReference>
<evidence type="ECO:0000256" key="2">
    <source>
        <dbReference type="ARBA" id="ARBA00022692"/>
    </source>
</evidence>
<evidence type="ECO:0000256" key="5">
    <source>
        <dbReference type="SAM" id="MobiDB-lite"/>
    </source>
</evidence>
<feature type="transmembrane region" description="Helical" evidence="6">
    <location>
        <begin position="281"/>
        <end position="302"/>
    </location>
</feature>
<organism evidence="8 9">
    <name type="scientific">Aspergillus mulundensis</name>
    <dbReference type="NCBI Taxonomy" id="1810919"/>
    <lineage>
        <taxon>Eukaryota</taxon>
        <taxon>Fungi</taxon>
        <taxon>Dikarya</taxon>
        <taxon>Ascomycota</taxon>
        <taxon>Pezizomycotina</taxon>
        <taxon>Eurotiomycetes</taxon>
        <taxon>Eurotiomycetidae</taxon>
        <taxon>Eurotiales</taxon>
        <taxon>Aspergillaceae</taxon>
        <taxon>Aspergillus</taxon>
        <taxon>Aspergillus subgen. Nidulantes</taxon>
    </lineage>
</organism>
<evidence type="ECO:0000256" key="4">
    <source>
        <dbReference type="ARBA" id="ARBA00023136"/>
    </source>
</evidence>
<feature type="transmembrane region" description="Helical" evidence="6">
    <location>
        <begin position="359"/>
        <end position="382"/>
    </location>
</feature>
<dbReference type="PIRSF" id="PIRSF006060">
    <property type="entry name" value="AA_transporter"/>
    <property type="match status" value="1"/>
</dbReference>
<dbReference type="AlphaFoldDB" id="A0A3D8SWV2"/>
<keyword evidence="9" id="KW-1185">Reference proteome</keyword>
<feature type="transmembrane region" description="Helical" evidence="6">
    <location>
        <begin position="30"/>
        <end position="49"/>
    </location>
</feature>
<feature type="transmembrane region" description="Helical" evidence="6">
    <location>
        <begin position="136"/>
        <end position="156"/>
    </location>
</feature>
<proteinExistence type="predicted"/>